<comment type="subcellular location">
    <subcellularLocation>
        <location evidence="1 7">Cell membrane</location>
        <topology evidence="1 7">Multi-pass membrane protein</topology>
    </subcellularLocation>
</comment>
<dbReference type="SUPFAM" id="SSF103481">
    <property type="entry name" value="Multidrug resistance efflux transporter EmrE"/>
    <property type="match status" value="1"/>
</dbReference>
<dbReference type="InterPro" id="IPR000390">
    <property type="entry name" value="Small_drug/metabolite_transptr"/>
</dbReference>
<evidence type="ECO:0000256" key="6">
    <source>
        <dbReference type="ARBA" id="ARBA00023136"/>
    </source>
</evidence>
<comment type="caution">
    <text evidence="9">The sequence shown here is derived from an EMBL/GenBank/DDBJ whole genome shotgun (WGS) entry which is preliminary data.</text>
</comment>
<evidence type="ECO:0000256" key="7">
    <source>
        <dbReference type="RuleBase" id="RU003942"/>
    </source>
</evidence>
<feature type="transmembrane region" description="Helical" evidence="8">
    <location>
        <begin position="27"/>
        <end position="48"/>
    </location>
</feature>
<dbReference type="PATRIC" id="fig|1423766.4.peg.964"/>
<gene>
    <name evidence="9" type="ORF">FC98_GL000945</name>
</gene>
<keyword evidence="6 8" id="KW-0472">Membrane</keyword>
<keyword evidence="2" id="KW-0813">Transport</keyword>
<dbReference type="EMBL" id="AZEB01000018">
    <property type="protein sequence ID" value="KRL21004.1"/>
    <property type="molecule type" value="Genomic_DNA"/>
</dbReference>
<dbReference type="GO" id="GO:0015297">
    <property type="term" value="F:antiporter activity"/>
    <property type="evidence" value="ECO:0007669"/>
    <property type="project" value="TreeGrafter"/>
</dbReference>
<keyword evidence="5 8" id="KW-1133">Transmembrane helix</keyword>
<dbReference type="InterPro" id="IPR037185">
    <property type="entry name" value="EmrE-like"/>
</dbReference>
<reference evidence="9 10" key="1">
    <citation type="journal article" date="2015" name="Genome Announc.">
        <title>Expanding the biotechnology potential of lactobacilli through comparative genomics of 213 strains and associated genera.</title>
        <authorList>
            <person name="Sun Z."/>
            <person name="Harris H.M."/>
            <person name="McCann A."/>
            <person name="Guo C."/>
            <person name="Argimon S."/>
            <person name="Zhang W."/>
            <person name="Yang X."/>
            <person name="Jeffery I.B."/>
            <person name="Cooney J.C."/>
            <person name="Kagawa T.F."/>
            <person name="Liu W."/>
            <person name="Song Y."/>
            <person name="Salvetti E."/>
            <person name="Wrobel A."/>
            <person name="Rasinkangas P."/>
            <person name="Parkhill J."/>
            <person name="Rea M.C."/>
            <person name="O'Sullivan O."/>
            <person name="Ritari J."/>
            <person name="Douillard F.P."/>
            <person name="Paul Ross R."/>
            <person name="Yang R."/>
            <person name="Briner A.E."/>
            <person name="Felis G.E."/>
            <person name="de Vos W.M."/>
            <person name="Barrangou R."/>
            <person name="Klaenhammer T.R."/>
            <person name="Caufield P.W."/>
            <person name="Cui Y."/>
            <person name="Zhang H."/>
            <person name="O'Toole P.W."/>
        </authorList>
    </citation>
    <scope>NUCLEOTIDE SEQUENCE [LARGE SCALE GENOMIC DNA]</scope>
    <source>
        <strain evidence="9 10">DSM 19906</strain>
    </source>
</reference>
<evidence type="ECO:0000313" key="9">
    <source>
        <dbReference type="EMBL" id="KRL21004.1"/>
    </source>
</evidence>
<evidence type="ECO:0000256" key="3">
    <source>
        <dbReference type="ARBA" id="ARBA00022475"/>
    </source>
</evidence>
<comment type="similarity">
    <text evidence="7">Belongs to the drug/metabolite transporter (DMT) superfamily. Small multidrug resistance (SMR) (TC 2.A.7.1) family.</text>
</comment>
<feature type="transmembrane region" description="Helical" evidence="8">
    <location>
        <begin position="60"/>
        <end position="79"/>
    </location>
</feature>
<dbReference type="GO" id="GO:0031460">
    <property type="term" value="P:glycine betaine transport"/>
    <property type="evidence" value="ECO:0007669"/>
    <property type="project" value="TreeGrafter"/>
</dbReference>
<dbReference type="GO" id="GO:0005886">
    <property type="term" value="C:plasma membrane"/>
    <property type="evidence" value="ECO:0007669"/>
    <property type="project" value="UniProtKB-SubCell"/>
</dbReference>
<dbReference type="GO" id="GO:0015199">
    <property type="term" value="F:amino-acid betaine transmembrane transporter activity"/>
    <property type="evidence" value="ECO:0007669"/>
    <property type="project" value="TreeGrafter"/>
</dbReference>
<evidence type="ECO:0000313" key="10">
    <source>
        <dbReference type="Proteomes" id="UP000051439"/>
    </source>
</evidence>
<keyword evidence="10" id="KW-1185">Reference proteome</keyword>
<evidence type="ECO:0000256" key="4">
    <source>
        <dbReference type="ARBA" id="ARBA00022692"/>
    </source>
</evidence>
<keyword evidence="3" id="KW-1003">Cell membrane</keyword>
<dbReference type="RefSeq" id="WP_008855874.1">
    <property type="nucleotide sequence ID" value="NZ_AZEB01000018.1"/>
</dbReference>
<dbReference type="Proteomes" id="UP000051439">
    <property type="component" value="Unassembled WGS sequence"/>
</dbReference>
<accession>A0A0R1NM30</accession>
<dbReference type="PANTHER" id="PTHR30561">
    <property type="entry name" value="SMR FAMILY PROTON-DEPENDENT DRUG EFFLUX TRANSPORTER SUGE"/>
    <property type="match status" value="1"/>
</dbReference>
<sequence>MMGYLFLTLAILGELVGTNLLKASVGFTVLWPTIGALGAYGACFYFLAIAMKSVNLNVAYALWAGLGIVLTTVIAVIVWKEPINFASLLGIGLIVLGVVVLNLYGASH</sequence>
<keyword evidence="4 7" id="KW-0812">Transmembrane</keyword>
<feature type="transmembrane region" description="Helical" evidence="8">
    <location>
        <begin position="85"/>
        <end position="104"/>
    </location>
</feature>
<dbReference type="InterPro" id="IPR045324">
    <property type="entry name" value="Small_multidrug_res"/>
</dbReference>
<name>A0A0R1NM30_9LACO</name>
<dbReference type="PANTHER" id="PTHR30561:SF1">
    <property type="entry name" value="MULTIDRUG TRANSPORTER EMRE"/>
    <property type="match status" value="1"/>
</dbReference>
<dbReference type="Gene3D" id="1.10.3730.20">
    <property type="match status" value="1"/>
</dbReference>
<organism evidence="9 10">
    <name type="scientific">Lentilactobacillus kisonensis DSM 19906 = JCM 15041</name>
    <dbReference type="NCBI Taxonomy" id="1423766"/>
    <lineage>
        <taxon>Bacteria</taxon>
        <taxon>Bacillati</taxon>
        <taxon>Bacillota</taxon>
        <taxon>Bacilli</taxon>
        <taxon>Lactobacillales</taxon>
        <taxon>Lactobacillaceae</taxon>
        <taxon>Lentilactobacillus</taxon>
    </lineage>
</organism>
<dbReference type="AlphaFoldDB" id="A0A0R1NM30"/>
<protein>
    <submittedName>
        <fullName evidence="9">Multidrug transporter EmrE</fullName>
    </submittedName>
</protein>
<evidence type="ECO:0000256" key="1">
    <source>
        <dbReference type="ARBA" id="ARBA00004651"/>
    </source>
</evidence>
<proteinExistence type="inferred from homology"/>
<dbReference type="Pfam" id="PF00893">
    <property type="entry name" value="Multi_Drug_Res"/>
    <property type="match status" value="1"/>
</dbReference>
<evidence type="ECO:0000256" key="5">
    <source>
        <dbReference type="ARBA" id="ARBA00022989"/>
    </source>
</evidence>
<dbReference type="GO" id="GO:0015220">
    <property type="term" value="F:choline transmembrane transporter activity"/>
    <property type="evidence" value="ECO:0007669"/>
    <property type="project" value="TreeGrafter"/>
</dbReference>
<evidence type="ECO:0000256" key="8">
    <source>
        <dbReference type="SAM" id="Phobius"/>
    </source>
</evidence>
<evidence type="ECO:0000256" key="2">
    <source>
        <dbReference type="ARBA" id="ARBA00022448"/>
    </source>
</evidence>